<dbReference type="Proteomes" id="UP001597506">
    <property type="component" value="Unassembled WGS sequence"/>
</dbReference>
<comment type="caution">
    <text evidence="1">The sequence shown here is derived from an EMBL/GenBank/DDBJ whole genome shotgun (WGS) entry which is preliminary data.</text>
</comment>
<reference evidence="2" key="1">
    <citation type="journal article" date="2019" name="Int. J. Syst. Evol. Microbiol.">
        <title>The Global Catalogue of Microorganisms (GCM) 10K type strain sequencing project: providing services to taxonomists for standard genome sequencing and annotation.</title>
        <authorList>
            <consortium name="The Broad Institute Genomics Platform"/>
            <consortium name="The Broad Institute Genome Sequencing Center for Infectious Disease"/>
            <person name="Wu L."/>
            <person name="Ma J."/>
        </authorList>
    </citation>
    <scope>NUCLEOTIDE SEQUENCE [LARGE SCALE GENOMIC DNA]</scope>
    <source>
        <strain evidence="2">KCTC 3913</strain>
    </source>
</reference>
<proteinExistence type="predicted"/>
<evidence type="ECO:0000313" key="2">
    <source>
        <dbReference type="Proteomes" id="UP001597506"/>
    </source>
</evidence>
<name>A0ABW5RV81_9BACI</name>
<organism evidence="1 2">
    <name type="scientific">Bacillus seohaeanensis</name>
    <dbReference type="NCBI Taxonomy" id="284580"/>
    <lineage>
        <taxon>Bacteria</taxon>
        <taxon>Bacillati</taxon>
        <taxon>Bacillota</taxon>
        <taxon>Bacilli</taxon>
        <taxon>Bacillales</taxon>
        <taxon>Bacillaceae</taxon>
        <taxon>Bacillus</taxon>
    </lineage>
</organism>
<gene>
    <name evidence="1" type="ORF">ACFSUL_17835</name>
</gene>
<accession>A0ABW5RV81</accession>
<evidence type="ECO:0008006" key="3">
    <source>
        <dbReference type="Google" id="ProtNLM"/>
    </source>
</evidence>
<evidence type="ECO:0000313" key="1">
    <source>
        <dbReference type="EMBL" id="MFD2682603.1"/>
    </source>
</evidence>
<dbReference type="EMBL" id="JBHUMF010000031">
    <property type="protein sequence ID" value="MFD2682603.1"/>
    <property type="molecule type" value="Genomic_DNA"/>
</dbReference>
<keyword evidence="2" id="KW-1185">Reference proteome</keyword>
<sequence>MSIKGSRKEFILNLILKQNPSLISQFIGGEYRHLESERYENTNENKMYIDMYGYQYVNNLTVYVETQLTKADQRHYEKVKNIIEAIDEGIIIWIATDFKEEYTQQLYNLLHFSIAKPINLYMVLLSDSCLFQLDDLNKQGQIEVWDSIKNQKVDLPILSLFKAIEIVPSDFQSELKDDISEPLSTIKGANKYFIRCLKERIPYFLNAHRSKANLNKRQIVFGAGVGGLDYVVCLKDINERCYFKLRLSYERHQEIYNKMLQVIKKEVRYNLLAVEQNEVIFSYPENFDMLKRITSIIYHLERLILLVDPIVNEQNGINIVS</sequence>
<protein>
    <recommendedName>
        <fullName evidence="3">DUF4268 domain-containing protein</fullName>
    </recommendedName>
</protein>
<dbReference type="RefSeq" id="WP_377937251.1">
    <property type="nucleotide sequence ID" value="NZ_JBHUMF010000031.1"/>
</dbReference>